<reference evidence="4" key="1">
    <citation type="submission" date="2024-07" db="EMBL/GenBank/DDBJ databases">
        <authorList>
            <person name="Jiang Y."/>
            <person name="Qin Q."/>
        </authorList>
    </citation>
    <scope>NUCLEOTIDE SEQUENCE</scope>
    <source>
        <strain evidence="4">SD03</strain>
    </source>
</reference>
<dbReference type="SUPFAM" id="SSF52833">
    <property type="entry name" value="Thioredoxin-like"/>
    <property type="match status" value="1"/>
</dbReference>
<name>A0AB39AX00_9GAMM</name>
<feature type="domain" description="GST N-terminal" evidence="2">
    <location>
        <begin position="1"/>
        <end position="83"/>
    </location>
</feature>
<evidence type="ECO:0000313" key="4">
    <source>
        <dbReference type="EMBL" id="XDH89821.1"/>
    </source>
</evidence>
<dbReference type="InterPro" id="IPR036249">
    <property type="entry name" value="Thioredoxin-like_sf"/>
</dbReference>
<dbReference type="InterPro" id="IPR010987">
    <property type="entry name" value="Glutathione-S-Trfase_C-like"/>
</dbReference>
<accession>A0AB39AX00</accession>
<dbReference type="Pfam" id="PF00043">
    <property type="entry name" value="GST_C"/>
    <property type="match status" value="1"/>
</dbReference>
<evidence type="ECO:0000259" key="2">
    <source>
        <dbReference type="PROSITE" id="PS50404"/>
    </source>
</evidence>
<dbReference type="AlphaFoldDB" id="A0AB39AX00"/>
<organism evidence="4">
    <name type="scientific">Pseudoalteromonas sp. SD03</name>
    <dbReference type="NCBI Taxonomy" id="3231719"/>
    <lineage>
        <taxon>Bacteria</taxon>
        <taxon>Pseudomonadati</taxon>
        <taxon>Pseudomonadota</taxon>
        <taxon>Gammaproteobacteria</taxon>
        <taxon>Alteromonadales</taxon>
        <taxon>Pseudoalteromonadaceae</taxon>
        <taxon>Pseudoalteromonas</taxon>
    </lineage>
</organism>
<dbReference type="SFLD" id="SFLDG00358">
    <property type="entry name" value="Main_(cytGST)"/>
    <property type="match status" value="1"/>
</dbReference>
<proteinExistence type="predicted"/>
<keyword evidence="4" id="KW-0808">Transferase</keyword>
<dbReference type="GO" id="GO:0006749">
    <property type="term" value="P:glutathione metabolic process"/>
    <property type="evidence" value="ECO:0007669"/>
    <property type="project" value="TreeGrafter"/>
</dbReference>
<dbReference type="PANTHER" id="PTHR43969:SF9">
    <property type="entry name" value="GLUTATHIONE S TRANSFERASE D10, ISOFORM A-RELATED"/>
    <property type="match status" value="1"/>
</dbReference>
<dbReference type="Gene3D" id="3.40.30.10">
    <property type="entry name" value="Glutaredoxin"/>
    <property type="match status" value="1"/>
</dbReference>
<dbReference type="GO" id="GO:0004364">
    <property type="term" value="F:glutathione transferase activity"/>
    <property type="evidence" value="ECO:0007669"/>
    <property type="project" value="UniProtKB-EC"/>
</dbReference>
<feature type="domain" description="GST C-terminal" evidence="3">
    <location>
        <begin position="88"/>
        <end position="206"/>
    </location>
</feature>
<dbReference type="Gene3D" id="1.20.1050.10">
    <property type="match status" value="1"/>
</dbReference>
<gene>
    <name evidence="4" type="ORF">ABZP26_18020</name>
</gene>
<dbReference type="InterPro" id="IPR004045">
    <property type="entry name" value="Glutathione_S-Trfase_N"/>
</dbReference>
<dbReference type="PROSITE" id="PS50404">
    <property type="entry name" value="GST_NTER"/>
    <property type="match status" value="1"/>
</dbReference>
<dbReference type="SUPFAM" id="SSF47616">
    <property type="entry name" value="GST C-terminal domain-like"/>
    <property type="match status" value="1"/>
</dbReference>
<dbReference type="RefSeq" id="WP_013463010.1">
    <property type="nucleotide sequence ID" value="NZ_CP162515.1"/>
</dbReference>
<dbReference type="InterPro" id="IPR040079">
    <property type="entry name" value="Glutathione_S-Trfase"/>
</dbReference>
<dbReference type="PANTHER" id="PTHR43969">
    <property type="entry name" value="GLUTATHIONE S TRANSFERASE D10, ISOFORM A-RELATED"/>
    <property type="match status" value="1"/>
</dbReference>
<dbReference type="EMBL" id="CP162515">
    <property type="protein sequence ID" value="XDH89821.1"/>
    <property type="molecule type" value="Genomic_DNA"/>
</dbReference>
<comment type="subunit">
    <text evidence="1">Homodimer.</text>
</comment>
<dbReference type="CDD" id="cd03051">
    <property type="entry name" value="GST_N_GTT2_like"/>
    <property type="match status" value="1"/>
</dbReference>
<dbReference type="InterPro" id="IPR036282">
    <property type="entry name" value="Glutathione-S-Trfase_C_sf"/>
</dbReference>
<dbReference type="EC" id="2.5.1.18" evidence="4"/>
<dbReference type="InterPro" id="IPR034345">
    <property type="entry name" value="Gtt2-like_N"/>
</dbReference>
<sequence>MKIYDVENFPNPLRVRIALAEKKATDKVEFVAVDLLNGEHRTEAFLAKNPLAGVPVLELDDGTFIAECTAITEYIDTAFAGPSLTGVEAKERAVINMMQKRAESMVLDAVATYFHHATDGLGPALETYQNVAWGEKQGEKARQGFVYFNTVLANSAYVAGENFSVADITLYAGLVFAGFAKIAIPSELSHLIAWQEKVAQRPSIAA</sequence>
<dbReference type="GeneID" id="99695010"/>
<dbReference type="InterPro" id="IPR004046">
    <property type="entry name" value="GST_C"/>
</dbReference>
<protein>
    <submittedName>
        <fullName evidence="4">Glutathione S-transferase</fullName>
        <ecNumber evidence="4">2.5.1.18</ecNumber>
    </submittedName>
</protein>
<dbReference type="PROSITE" id="PS50405">
    <property type="entry name" value="GST_CTER"/>
    <property type="match status" value="1"/>
</dbReference>
<dbReference type="Pfam" id="PF13409">
    <property type="entry name" value="GST_N_2"/>
    <property type="match status" value="1"/>
</dbReference>
<evidence type="ECO:0000256" key="1">
    <source>
        <dbReference type="ARBA" id="ARBA00011738"/>
    </source>
</evidence>
<dbReference type="SFLD" id="SFLDS00019">
    <property type="entry name" value="Glutathione_Transferase_(cytos"/>
    <property type="match status" value="1"/>
</dbReference>
<evidence type="ECO:0000259" key="3">
    <source>
        <dbReference type="PROSITE" id="PS50405"/>
    </source>
</evidence>